<keyword evidence="3" id="KW-0238">DNA-binding</keyword>
<dbReference type="PANTHER" id="PTHR36172">
    <property type="match status" value="1"/>
</dbReference>
<evidence type="ECO:0000256" key="3">
    <source>
        <dbReference type="ARBA" id="ARBA00023125"/>
    </source>
</evidence>
<gene>
    <name evidence="8" type="ORF">Edafosvirus9_38</name>
</gene>
<evidence type="ECO:0000256" key="2">
    <source>
        <dbReference type="ARBA" id="ARBA00022578"/>
    </source>
</evidence>
<evidence type="ECO:0000256" key="4">
    <source>
        <dbReference type="ARBA" id="ARBA00023172"/>
    </source>
</evidence>
<feature type="compositionally biased region" description="Basic residues" evidence="5">
    <location>
        <begin position="1"/>
        <end position="15"/>
    </location>
</feature>
<dbReference type="InterPro" id="IPR051491">
    <property type="entry name" value="Recombinase/Transposase-rel"/>
</dbReference>
<reference evidence="8" key="1">
    <citation type="submission" date="2018-10" db="EMBL/GenBank/DDBJ databases">
        <title>Hidden diversity of soil giant viruses.</title>
        <authorList>
            <person name="Schulz F."/>
            <person name="Alteio L."/>
            <person name="Goudeau D."/>
            <person name="Ryan E.M."/>
            <person name="Malmstrom R.R."/>
            <person name="Blanchard J."/>
            <person name="Woyke T."/>
        </authorList>
    </citation>
    <scope>NUCLEOTIDE SEQUENCE</scope>
    <source>
        <strain evidence="8">EDV1</strain>
    </source>
</reference>
<evidence type="ECO:0000313" key="8">
    <source>
        <dbReference type="EMBL" id="AYV78324.1"/>
    </source>
</evidence>
<comment type="similarity">
    <text evidence="1">In the C-terminal section; belongs to the transposase 35 family.</text>
</comment>
<evidence type="ECO:0000256" key="1">
    <source>
        <dbReference type="ARBA" id="ARBA00008761"/>
    </source>
</evidence>
<keyword evidence="4" id="KW-0233">DNA recombination</keyword>
<evidence type="ECO:0000256" key="5">
    <source>
        <dbReference type="SAM" id="MobiDB-lite"/>
    </source>
</evidence>
<dbReference type="InterPro" id="IPR001959">
    <property type="entry name" value="Transposase"/>
</dbReference>
<dbReference type="Pfam" id="PF01385">
    <property type="entry name" value="OrfB_IS605"/>
    <property type="match status" value="1"/>
</dbReference>
<proteinExistence type="inferred from homology"/>
<dbReference type="EMBL" id="MK072074">
    <property type="protein sequence ID" value="AYV78324.1"/>
    <property type="molecule type" value="Genomic_DNA"/>
</dbReference>
<dbReference type="InterPro" id="IPR010095">
    <property type="entry name" value="Cas12f1-like_TNB"/>
</dbReference>
<dbReference type="GO" id="GO:0003677">
    <property type="term" value="F:DNA binding"/>
    <property type="evidence" value="ECO:0007669"/>
    <property type="project" value="UniProtKB-KW"/>
</dbReference>
<sequence>MVHLKFNKKKKKKKPFNPYHHPEYKKLSTSHALFSPSLWNPHDLPLSSVANDTDSWFDFVEYTDNFSVPIQDFSLFKNNSHDLYKHFFRNKFKNIHTRNKNYKTIIIPLSLTFFQQKIMLHWMYCCILMYNATVECIRKIKFNTGEYMYAFRTLRDKHLKHIKKYITSISRVEVDGIIYYIHAHTLNMTIKEVCNAYKGCMETYKYYILDKNGKYIKKIKPFRIKYRNFNNPLKYIAFEARTIAPDKMSFFASVFGPIIERRDGLDFRDIKREFLIQYNTKTNEFTMLSPQIIPPQKKENNEPMKYISLDAGLNVFLTGITNDKVVELGSNLIKVIMELLKKIDKIEKDNKPNKKRRKRRLEKKIKNLIEDMHWKIINYLVKNYKIIFLGELKIKNIISNTKELPEILKRITTTMSFYKFRERLKYKCKVNNVELHMVNEMYTSKTCGKCCKINEVEGRKYECKHIEGIKIKKYVVGRDINGAYCILLKGIYDTQISCIMGEKIK</sequence>
<accession>A0A3G4ZVG8</accession>
<dbReference type="PANTHER" id="PTHR36172:SF1">
    <property type="entry name" value="RESOLVASE-RELATED"/>
    <property type="match status" value="1"/>
</dbReference>
<dbReference type="Pfam" id="PF07282">
    <property type="entry name" value="Cas12f1-like_TNB"/>
    <property type="match status" value="1"/>
</dbReference>
<organism evidence="8">
    <name type="scientific">Edafosvirus sp</name>
    <dbReference type="NCBI Taxonomy" id="2487765"/>
    <lineage>
        <taxon>Viruses</taxon>
        <taxon>Varidnaviria</taxon>
        <taxon>Bamfordvirae</taxon>
        <taxon>Nucleocytoviricota</taxon>
        <taxon>Megaviricetes</taxon>
        <taxon>Imitervirales</taxon>
        <taxon>Mimiviridae</taxon>
        <taxon>Klosneuvirinae</taxon>
    </lineage>
</organism>
<feature type="domain" description="Cas12f1-like TNB" evidence="7">
    <location>
        <begin position="417"/>
        <end position="486"/>
    </location>
</feature>
<dbReference type="GO" id="GO:0032196">
    <property type="term" value="P:transposition"/>
    <property type="evidence" value="ECO:0007669"/>
    <property type="project" value="UniProtKB-KW"/>
</dbReference>
<protein>
    <submittedName>
        <fullName evidence="8">Transposase</fullName>
    </submittedName>
</protein>
<evidence type="ECO:0000259" key="6">
    <source>
        <dbReference type="Pfam" id="PF01385"/>
    </source>
</evidence>
<feature type="domain" description="Probable transposase IS891/IS1136/IS1341" evidence="6">
    <location>
        <begin position="298"/>
        <end position="397"/>
    </location>
</feature>
<name>A0A3G4ZVG8_9VIRU</name>
<dbReference type="NCBIfam" id="NF040570">
    <property type="entry name" value="guided_TnpB"/>
    <property type="match status" value="1"/>
</dbReference>
<feature type="region of interest" description="Disordered" evidence="5">
    <location>
        <begin position="1"/>
        <end position="22"/>
    </location>
</feature>
<keyword evidence="2" id="KW-0815">Transposition</keyword>
<dbReference type="GO" id="GO:0006310">
    <property type="term" value="P:DNA recombination"/>
    <property type="evidence" value="ECO:0007669"/>
    <property type="project" value="UniProtKB-KW"/>
</dbReference>
<evidence type="ECO:0000259" key="7">
    <source>
        <dbReference type="Pfam" id="PF07282"/>
    </source>
</evidence>
<dbReference type="NCBIfam" id="TIGR01766">
    <property type="entry name" value="IS200/IS605 family accessory protein TnpB-like domain"/>
    <property type="match status" value="1"/>
</dbReference>